<feature type="transmembrane region" description="Helical" evidence="1">
    <location>
        <begin position="90"/>
        <end position="111"/>
    </location>
</feature>
<keyword evidence="1" id="KW-0812">Transmembrane</keyword>
<evidence type="ECO:0000256" key="1">
    <source>
        <dbReference type="SAM" id="Phobius"/>
    </source>
</evidence>
<name>A0A9P3PMV1_LYOSH</name>
<protein>
    <submittedName>
        <fullName evidence="2">Uncharacterized protein</fullName>
    </submittedName>
</protein>
<sequence length="194" mass="21922">METIRKRVPFRHPEADRLEEDEKVILDEQEQDSVIQKLKETNKAATEQYMFVLQVILVLSFTLQLLSFYTNPLLIMIPEGTPEPAFDIPLPAAFTFLNLIVHISLALIAFRETLTTQYNLSEAATNLVPFQACYAIAAVPLTLSMFLRGSWQSMVWWGLTLLVVFTVQTVLASIDQGNESISELENLRYVSPGA</sequence>
<dbReference type="EMBL" id="BRPK01000005">
    <property type="protein sequence ID" value="GLB38339.1"/>
    <property type="molecule type" value="Genomic_DNA"/>
</dbReference>
<feature type="transmembrane region" description="Helical" evidence="1">
    <location>
        <begin position="49"/>
        <end position="70"/>
    </location>
</feature>
<accession>A0A9P3PMV1</accession>
<keyword evidence="3" id="KW-1185">Reference proteome</keyword>
<keyword evidence="1" id="KW-1133">Transmembrane helix</keyword>
<organism evidence="2 3">
    <name type="scientific">Lyophyllum shimeji</name>
    <name type="common">Hon-shimeji</name>
    <name type="synonym">Tricholoma shimeji</name>
    <dbReference type="NCBI Taxonomy" id="47721"/>
    <lineage>
        <taxon>Eukaryota</taxon>
        <taxon>Fungi</taxon>
        <taxon>Dikarya</taxon>
        <taxon>Basidiomycota</taxon>
        <taxon>Agaricomycotina</taxon>
        <taxon>Agaricomycetes</taxon>
        <taxon>Agaricomycetidae</taxon>
        <taxon>Agaricales</taxon>
        <taxon>Tricholomatineae</taxon>
        <taxon>Lyophyllaceae</taxon>
        <taxon>Lyophyllum</taxon>
    </lineage>
</organism>
<proteinExistence type="predicted"/>
<dbReference type="OrthoDB" id="3358048at2759"/>
<dbReference type="AlphaFoldDB" id="A0A9P3PMV1"/>
<evidence type="ECO:0000313" key="3">
    <source>
        <dbReference type="Proteomes" id="UP001063166"/>
    </source>
</evidence>
<evidence type="ECO:0000313" key="2">
    <source>
        <dbReference type="EMBL" id="GLB38339.1"/>
    </source>
</evidence>
<dbReference type="Proteomes" id="UP001063166">
    <property type="component" value="Unassembled WGS sequence"/>
</dbReference>
<feature type="transmembrane region" description="Helical" evidence="1">
    <location>
        <begin position="155"/>
        <end position="174"/>
    </location>
</feature>
<comment type="caution">
    <text evidence="2">The sequence shown here is derived from an EMBL/GenBank/DDBJ whole genome shotgun (WGS) entry which is preliminary data.</text>
</comment>
<gene>
    <name evidence="2" type="ORF">LshimejAT787_0502040</name>
</gene>
<feature type="transmembrane region" description="Helical" evidence="1">
    <location>
        <begin position="123"/>
        <end position="143"/>
    </location>
</feature>
<keyword evidence="1" id="KW-0472">Membrane</keyword>
<reference evidence="2" key="1">
    <citation type="submission" date="2022-07" db="EMBL/GenBank/DDBJ databases">
        <title>The genome of Lyophyllum shimeji provides insight into the initial evolution of ectomycorrhizal fungal genome.</title>
        <authorList>
            <person name="Kobayashi Y."/>
            <person name="Shibata T."/>
            <person name="Hirakawa H."/>
            <person name="Shigenobu S."/>
            <person name="Nishiyama T."/>
            <person name="Yamada A."/>
            <person name="Hasebe M."/>
            <person name="Kawaguchi M."/>
        </authorList>
    </citation>
    <scope>NUCLEOTIDE SEQUENCE</scope>
    <source>
        <strain evidence="2">AT787</strain>
    </source>
</reference>